<dbReference type="RefSeq" id="XP_067525264.1">
    <property type="nucleotide sequence ID" value="XM_067669163.1"/>
</dbReference>
<dbReference type="EMBL" id="CH476745">
    <property type="protein sequence ID" value="EIE89868.1"/>
    <property type="molecule type" value="Genomic_DNA"/>
</dbReference>
<feature type="compositionally biased region" description="Low complexity" evidence="1">
    <location>
        <begin position="27"/>
        <end position="37"/>
    </location>
</feature>
<organism evidence="2 3">
    <name type="scientific">Rhizopus delemar (strain RA 99-880 / ATCC MYA-4621 / FGSC 9543 / NRRL 43880)</name>
    <name type="common">Mucormycosis agent</name>
    <name type="synonym">Rhizopus arrhizus var. delemar</name>
    <dbReference type="NCBI Taxonomy" id="246409"/>
    <lineage>
        <taxon>Eukaryota</taxon>
        <taxon>Fungi</taxon>
        <taxon>Fungi incertae sedis</taxon>
        <taxon>Mucoromycota</taxon>
        <taxon>Mucoromycotina</taxon>
        <taxon>Mucoromycetes</taxon>
        <taxon>Mucorales</taxon>
        <taxon>Mucorineae</taxon>
        <taxon>Rhizopodaceae</taxon>
        <taxon>Rhizopus</taxon>
    </lineage>
</organism>
<evidence type="ECO:0000313" key="3">
    <source>
        <dbReference type="Proteomes" id="UP000009138"/>
    </source>
</evidence>
<evidence type="ECO:0000256" key="1">
    <source>
        <dbReference type="SAM" id="MobiDB-lite"/>
    </source>
</evidence>
<dbReference type="AlphaFoldDB" id="I1CN38"/>
<dbReference type="InParanoid" id="I1CN38"/>
<feature type="region of interest" description="Disordered" evidence="1">
    <location>
        <begin position="1"/>
        <end position="67"/>
    </location>
</feature>
<evidence type="ECO:0000313" key="2">
    <source>
        <dbReference type="EMBL" id="EIE89868.1"/>
    </source>
</evidence>
<gene>
    <name evidence="2" type="ORF">RO3G_14579</name>
</gene>
<name>I1CN38_RHIO9</name>
<keyword evidence="3" id="KW-1185">Reference proteome</keyword>
<accession>I1CN38</accession>
<reference evidence="2 3" key="1">
    <citation type="journal article" date="2009" name="PLoS Genet.">
        <title>Genomic analysis of the basal lineage fungus Rhizopus oryzae reveals a whole-genome duplication.</title>
        <authorList>
            <person name="Ma L.-J."/>
            <person name="Ibrahim A.S."/>
            <person name="Skory C."/>
            <person name="Grabherr M.G."/>
            <person name="Burger G."/>
            <person name="Butler M."/>
            <person name="Elias M."/>
            <person name="Idnurm A."/>
            <person name="Lang B.F."/>
            <person name="Sone T."/>
            <person name="Abe A."/>
            <person name="Calvo S.E."/>
            <person name="Corrochano L.M."/>
            <person name="Engels R."/>
            <person name="Fu J."/>
            <person name="Hansberg W."/>
            <person name="Kim J.-M."/>
            <person name="Kodira C.D."/>
            <person name="Koehrsen M.J."/>
            <person name="Liu B."/>
            <person name="Miranda-Saavedra D."/>
            <person name="O'Leary S."/>
            <person name="Ortiz-Castellanos L."/>
            <person name="Poulter R."/>
            <person name="Rodriguez-Romero J."/>
            <person name="Ruiz-Herrera J."/>
            <person name="Shen Y.-Q."/>
            <person name="Zeng Q."/>
            <person name="Galagan J."/>
            <person name="Birren B.W."/>
            <person name="Cuomo C.A."/>
            <person name="Wickes B.L."/>
        </authorList>
    </citation>
    <scope>NUCLEOTIDE SEQUENCE [LARGE SCALE GENOMIC DNA]</scope>
    <source>
        <strain evidence="3">RA 99-880 / ATCC MYA-4621 / FGSC 9543 / NRRL 43880</strain>
    </source>
</reference>
<sequence length="67" mass="7327">MRTSTATAFRSHDFPFTGQLQTPTKRPSPSELESPPLQKASKPKFENSLPGQRAAAHTLVPLPLTKV</sequence>
<dbReference type="VEuPathDB" id="FungiDB:RO3G_14579"/>
<dbReference type="GeneID" id="93621544"/>
<protein>
    <submittedName>
        <fullName evidence="2">Uncharacterized protein</fullName>
    </submittedName>
</protein>
<dbReference type="Proteomes" id="UP000009138">
    <property type="component" value="Unassembled WGS sequence"/>
</dbReference>
<proteinExistence type="predicted"/>